<dbReference type="SMART" id="SM00642">
    <property type="entry name" value="Aamy"/>
    <property type="match status" value="1"/>
</dbReference>
<dbReference type="SUPFAM" id="SSF51445">
    <property type="entry name" value="(Trans)glycosidases"/>
    <property type="match status" value="1"/>
</dbReference>
<dbReference type="OrthoDB" id="9805159at2"/>
<evidence type="ECO:0000313" key="5">
    <source>
        <dbReference type="Proteomes" id="UP000282985"/>
    </source>
</evidence>
<dbReference type="Pfam" id="PF00128">
    <property type="entry name" value="Alpha-amylase"/>
    <property type="match status" value="1"/>
</dbReference>
<gene>
    <name evidence="4" type="ORF">DLK05_02915</name>
</gene>
<dbReference type="Gene3D" id="3.20.20.80">
    <property type="entry name" value="Glycosidases"/>
    <property type="match status" value="1"/>
</dbReference>
<dbReference type="InterPro" id="IPR017853">
    <property type="entry name" value="GH"/>
</dbReference>
<evidence type="ECO:0000256" key="2">
    <source>
        <dbReference type="ARBA" id="ARBA00023295"/>
    </source>
</evidence>
<dbReference type="InterPro" id="IPR056300">
    <property type="entry name" value="SusG-like_C"/>
</dbReference>
<comment type="caution">
    <text evidence="4">The sequence shown here is derived from an EMBL/GenBank/DDBJ whole genome shotgun (WGS) entry which is preliminary data.</text>
</comment>
<dbReference type="RefSeq" id="WP_127342475.1">
    <property type="nucleotide sequence ID" value="NZ_RJJX01000002.1"/>
</dbReference>
<dbReference type="InterPro" id="IPR013780">
    <property type="entry name" value="Glyco_hydro_b"/>
</dbReference>
<accession>A0A434AYT0</accession>
<dbReference type="PANTHER" id="PTHR47786">
    <property type="entry name" value="ALPHA-1,4-GLUCAN:MALTOSE-1-PHOSPHATE MALTOSYLTRANSFERASE"/>
    <property type="match status" value="1"/>
</dbReference>
<keyword evidence="2" id="KW-0326">Glycosidase</keyword>
<comment type="similarity">
    <text evidence="1">Belongs to the glycosyl hydrolase 13 family.</text>
</comment>
<evidence type="ECO:0000256" key="1">
    <source>
        <dbReference type="ARBA" id="ARBA00008061"/>
    </source>
</evidence>
<proteinExistence type="inferred from homology"/>
<feature type="domain" description="Glycosyl hydrolase family 13 catalytic" evidence="3">
    <location>
        <begin position="41"/>
        <end position="367"/>
    </location>
</feature>
<protein>
    <submittedName>
        <fullName evidence="4">Alpha-amylase</fullName>
    </submittedName>
</protein>
<dbReference type="GO" id="GO:0016798">
    <property type="term" value="F:hydrolase activity, acting on glycosyl bonds"/>
    <property type="evidence" value="ECO:0007669"/>
    <property type="project" value="UniProtKB-KW"/>
</dbReference>
<name>A0A434AYT0_9BACT</name>
<evidence type="ECO:0000259" key="3">
    <source>
        <dbReference type="SMART" id="SM00642"/>
    </source>
</evidence>
<dbReference type="Pfam" id="PF23915">
    <property type="entry name" value="SusG_C"/>
    <property type="match status" value="1"/>
</dbReference>
<dbReference type="InterPro" id="IPR006047">
    <property type="entry name" value="GH13_cat_dom"/>
</dbReference>
<evidence type="ECO:0000313" key="4">
    <source>
        <dbReference type="EMBL" id="RUT79654.1"/>
    </source>
</evidence>
<reference evidence="4 5" key="1">
    <citation type="submission" date="2018-11" db="EMBL/GenBank/DDBJ databases">
        <title>Parancylomarina longa gen. nov., sp. nov., isolated from sediments of southern Okinawa.</title>
        <authorList>
            <person name="Fu T."/>
        </authorList>
    </citation>
    <scope>NUCLEOTIDE SEQUENCE [LARGE SCALE GENOMIC DNA]</scope>
    <source>
        <strain evidence="4 5">T3-2 S1-C</strain>
    </source>
</reference>
<dbReference type="GO" id="GO:0005975">
    <property type="term" value="P:carbohydrate metabolic process"/>
    <property type="evidence" value="ECO:0007669"/>
    <property type="project" value="InterPro"/>
</dbReference>
<dbReference type="AlphaFoldDB" id="A0A434AYT0"/>
<organism evidence="4 5">
    <name type="scientific">Ancylomarina longa</name>
    <dbReference type="NCBI Taxonomy" id="2487017"/>
    <lineage>
        <taxon>Bacteria</taxon>
        <taxon>Pseudomonadati</taxon>
        <taxon>Bacteroidota</taxon>
        <taxon>Bacteroidia</taxon>
        <taxon>Marinilabiliales</taxon>
        <taxon>Marinifilaceae</taxon>
        <taxon>Ancylomarina</taxon>
    </lineage>
</organism>
<keyword evidence="5" id="KW-1185">Reference proteome</keyword>
<dbReference type="PROSITE" id="PS51257">
    <property type="entry name" value="PROKAR_LIPOPROTEIN"/>
    <property type="match status" value="1"/>
</dbReference>
<dbReference type="EMBL" id="RJJX01000002">
    <property type="protein sequence ID" value="RUT79654.1"/>
    <property type="molecule type" value="Genomic_DNA"/>
</dbReference>
<dbReference type="PANTHER" id="PTHR47786:SF2">
    <property type="entry name" value="GLYCOSYL HYDROLASE FAMILY 13 CATALYTIC DOMAIN-CONTAINING PROTEIN"/>
    <property type="match status" value="1"/>
</dbReference>
<dbReference type="Gene3D" id="2.60.40.1180">
    <property type="entry name" value="Golgi alpha-mannosidase II"/>
    <property type="match status" value="1"/>
</dbReference>
<keyword evidence="2" id="KW-0378">Hydrolase</keyword>
<dbReference type="SUPFAM" id="SSF51011">
    <property type="entry name" value="Glycosyl hydrolase domain"/>
    <property type="match status" value="1"/>
</dbReference>
<dbReference type="Proteomes" id="UP000282985">
    <property type="component" value="Unassembled WGS sequence"/>
</dbReference>
<sequence>MKRIYQFILGLLVVTGIAIGCQNKPAAKAVAADKKIEKHVEWSRNANIYEVNIRQYTPEGTINAFVKHMPQLKEMGVDILWIMPIYPISMKNRKGSMGSYYAVADYRAVNPEFGTLEDLQNMVKKAHELGMHVILDWVANHTGWDNHLITEHTDWYSQNNKGEIIIPAGTDWSDTADLNYDNQDLRNYMIGSLKYWIKNADVDGFRCDVAGMVPTDFWERARKELDAVKPVFMLAEDGGTELVQNAFDMCYGWDLHHLMNEVAQGKKTANDLEAYFTKVDTLFPADSYIMNFITNHDENSWNGSVKERMGDAGNTFAVLTFTVPGMPLIYSGQEAGMSKRLKFFDKDTINWSRKDLIPFYHKLLSLKTSNKALQNGVKGGKLIRIPSDKNDAVFAFAREKDGDKILVVLNLSKKAIKVKLNTEAYAGTYSNFFTKEKQEFAKESSMSLKAWEYRVYIK</sequence>
<dbReference type="CDD" id="cd11313">
    <property type="entry name" value="AmyAc_arch_bac_AmyA"/>
    <property type="match status" value="1"/>
</dbReference>